<dbReference type="GO" id="GO:0003995">
    <property type="term" value="F:acyl-CoA dehydrogenase activity"/>
    <property type="evidence" value="ECO:0007669"/>
    <property type="project" value="TreeGrafter"/>
</dbReference>
<dbReference type="InterPro" id="IPR036250">
    <property type="entry name" value="AcylCo_DH-like_C"/>
</dbReference>
<comment type="subunit">
    <text evidence="3">Homodimer.</text>
</comment>
<sequence length="399" mass="44878">MFSREGKNMDFTIPKEVEEIKKRVRDFVENYAIPAEVHYDYDHGRMPEKITEELRKKVKELGLWTPHLPKSEGGLGLDMVGTAIIFSELGRSPIAPYLCNCDAPDEGNMHLLHIAASEEQKEKYYNPLIQGKIRSAFAMTEPPPGAGADPQTLTTNAIKDGNEYVINGHKWYCTGANGANFLIVMSKVAGSFRRTTMFLVPTDTLGYTMVREIGVMGSHGPGGHCELKFENVRVPESAILGKVGEGFKWSQERLGPARLTHCMRWIGLARRSMEIAREYALKREVFGQKLADHQGIQWMFAESALEIESGYMLTLKAAHTLRAGEDTRQIISMAKWHVSETLCRVVDRAIQICGSHGYGRDMKLELFYRDARAARIADGPTEVHKMVVGRNLINRKSDF</sequence>
<proteinExistence type="inferred from homology"/>
<evidence type="ECO:0000259" key="10">
    <source>
        <dbReference type="Pfam" id="PF02771"/>
    </source>
</evidence>
<feature type="domain" description="Acyl-CoA dehydrogenase/oxidase N-terminal" evidence="10">
    <location>
        <begin position="15"/>
        <end position="132"/>
    </location>
</feature>
<dbReference type="Gene3D" id="2.40.110.10">
    <property type="entry name" value="Butyryl-CoA Dehydrogenase, subunit A, domain 2"/>
    <property type="match status" value="1"/>
</dbReference>
<keyword evidence="6 7" id="KW-0560">Oxidoreductase</keyword>
<accession>K8Y539</accession>
<dbReference type="Gene3D" id="1.10.540.10">
    <property type="entry name" value="Acyl-CoA dehydrogenase/oxidase, N-terminal domain"/>
    <property type="match status" value="1"/>
</dbReference>
<evidence type="ECO:0000256" key="6">
    <source>
        <dbReference type="ARBA" id="ARBA00023002"/>
    </source>
</evidence>
<organism evidence="11 12">
    <name type="scientific">Leptospira santarosai serovar Shermani str. LT 821</name>
    <dbReference type="NCBI Taxonomy" id="758847"/>
    <lineage>
        <taxon>Bacteria</taxon>
        <taxon>Pseudomonadati</taxon>
        <taxon>Spirochaetota</taxon>
        <taxon>Spirochaetia</taxon>
        <taxon>Leptospirales</taxon>
        <taxon>Leptospiraceae</taxon>
        <taxon>Leptospira</taxon>
    </lineage>
</organism>
<name>K8Y539_9LEPT</name>
<dbReference type="EMBL" id="CP006694">
    <property type="protein sequence ID" value="EKT88051.2"/>
    <property type="molecule type" value="Genomic_DNA"/>
</dbReference>
<protein>
    <submittedName>
        <fullName evidence="11">Acyl-CoA dehydrogenase</fullName>
    </submittedName>
</protein>
<dbReference type="AlphaFoldDB" id="K8Y539"/>
<dbReference type="InterPro" id="IPR006091">
    <property type="entry name" value="Acyl-CoA_Oxase/DH_mid-dom"/>
</dbReference>
<dbReference type="InterPro" id="IPR037069">
    <property type="entry name" value="AcylCoA_DH/ox_N_sf"/>
</dbReference>
<evidence type="ECO:0000259" key="8">
    <source>
        <dbReference type="Pfam" id="PF00441"/>
    </source>
</evidence>
<comment type="similarity">
    <text evidence="2 7">Belongs to the acyl-CoA dehydrogenase family.</text>
</comment>
<dbReference type="SUPFAM" id="SSF56645">
    <property type="entry name" value="Acyl-CoA dehydrogenase NM domain-like"/>
    <property type="match status" value="1"/>
</dbReference>
<keyword evidence="5 7" id="KW-0274">FAD</keyword>
<evidence type="ECO:0000313" key="12">
    <source>
        <dbReference type="Proteomes" id="UP000035800"/>
    </source>
</evidence>
<evidence type="ECO:0000256" key="2">
    <source>
        <dbReference type="ARBA" id="ARBA00009347"/>
    </source>
</evidence>
<dbReference type="InterPro" id="IPR046373">
    <property type="entry name" value="Acyl-CoA_Oxase/DH_mid-dom_sf"/>
</dbReference>
<dbReference type="FunFam" id="2.40.110.10:FF:000002">
    <property type="entry name" value="Acyl-CoA dehydrogenase fadE12"/>
    <property type="match status" value="1"/>
</dbReference>
<evidence type="ECO:0000256" key="3">
    <source>
        <dbReference type="ARBA" id="ARBA00011738"/>
    </source>
</evidence>
<dbReference type="PANTHER" id="PTHR48083">
    <property type="entry name" value="MEDIUM-CHAIN SPECIFIC ACYL-COA DEHYDROGENASE, MITOCHONDRIAL-RELATED"/>
    <property type="match status" value="1"/>
</dbReference>
<dbReference type="Pfam" id="PF02770">
    <property type="entry name" value="Acyl-CoA_dh_M"/>
    <property type="match status" value="1"/>
</dbReference>
<gene>
    <name evidence="11" type="ORF">LSS_03664</name>
</gene>
<evidence type="ECO:0000256" key="1">
    <source>
        <dbReference type="ARBA" id="ARBA00001974"/>
    </source>
</evidence>
<dbReference type="SUPFAM" id="SSF47203">
    <property type="entry name" value="Acyl-CoA dehydrogenase C-terminal domain-like"/>
    <property type="match status" value="1"/>
</dbReference>
<dbReference type="Pfam" id="PF02771">
    <property type="entry name" value="Acyl-CoA_dh_N"/>
    <property type="match status" value="1"/>
</dbReference>
<reference evidence="11 12" key="2">
    <citation type="journal article" date="2014" name="Emerg. Microbes Infect.">
        <title>Potential impact on kidney infection: a whole-genome analysis of Leptospira santarosai serovar Shermani.</title>
        <authorList>
            <person name="Chou L.F."/>
            <person name="Chen T.W."/>
            <person name="Ko Y.C."/>
            <person name="Pan M.J."/>
            <person name="Tian Y.C."/>
            <person name="Chiu C.H."/>
            <person name="Tang P."/>
            <person name="Hung C.C."/>
            <person name="Yang C.W."/>
        </authorList>
    </citation>
    <scope>NUCLEOTIDE SEQUENCE</scope>
    <source>
        <strain evidence="11 12">LT 821</strain>
    </source>
</reference>
<feature type="domain" description="Acyl-CoA oxidase/dehydrogenase middle" evidence="9">
    <location>
        <begin position="136"/>
        <end position="232"/>
    </location>
</feature>
<evidence type="ECO:0000256" key="5">
    <source>
        <dbReference type="ARBA" id="ARBA00022827"/>
    </source>
</evidence>
<dbReference type="InterPro" id="IPR013786">
    <property type="entry name" value="AcylCoA_DH/ox_N"/>
</dbReference>
<dbReference type="GO" id="GO:0050660">
    <property type="term" value="F:flavin adenine dinucleotide binding"/>
    <property type="evidence" value="ECO:0007669"/>
    <property type="project" value="InterPro"/>
</dbReference>
<dbReference type="InterPro" id="IPR009075">
    <property type="entry name" value="AcylCo_DH/oxidase_C"/>
</dbReference>
<dbReference type="KEGG" id="lst:LSS_03664"/>
<dbReference type="GO" id="GO:0033539">
    <property type="term" value="P:fatty acid beta-oxidation using acyl-CoA dehydrogenase"/>
    <property type="evidence" value="ECO:0007669"/>
    <property type="project" value="TreeGrafter"/>
</dbReference>
<reference evidence="11 12" key="1">
    <citation type="journal article" date="2012" name="Gene">
        <title>Sequence of Leptospira santarosai serovar Shermani genome and prediction of virulence-associated genes.</title>
        <authorList>
            <person name="Chou L.F."/>
            <person name="Chen Y.T."/>
            <person name="Lu C.W."/>
            <person name="Ko Y.C."/>
            <person name="Tang C.Y."/>
            <person name="Pan M.J."/>
            <person name="Tian Y.C."/>
            <person name="Chiu C.H."/>
            <person name="Hung C.C."/>
            <person name="Yang C.W."/>
        </authorList>
    </citation>
    <scope>NUCLEOTIDE SEQUENCE [LARGE SCALE GENOMIC DNA]</scope>
    <source>
        <strain evidence="11">LT 821</strain>
    </source>
</reference>
<evidence type="ECO:0000313" key="11">
    <source>
        <dbReference type="EMBL" id="EKT88051.2"/>
    </source>
</evidence>
<dbReference type="Gene3D" id="1.20.140.10">
    <property type="entry name" value="Butyryl-CoA Dehydrogenase, subunit A, domain 3"/>
    <property type="match status" value="1"/>
</dbReference>
<dbReference type="STRING" id="758847.LSS_03664"/>
<dbReference type="Proteomes" id="UP000035800">
    <property type="component" value="Chromosome I"/>
</dbReference>
<dbReference type="GO" id="GO:0005737">
    <property type="term" value="C:cytoplasm"/>
    <property type="evidence" value="ECO:0007669"/>
    <property type="project" value="TreeGrafter"/>
</dbReference>
<evidence type="ECO:0000256" key="7">
    <source>
        <dbReference type="RuleBase" id="RU362125"/>
    </source>
</evidence>
<comment type="cofactor">
    <cofactor evidence="1 7">
        <name>FAD</name>
        <dbReference type="ChEBI" id="CHEBI:57692"/>
    </cofactor>
</comment>
<evidence type="ECO:0000259" key="9">
    <source>
        <dbReference type="Pfam" id="PF02770"/>
    </source>
</evidence>
<dbReference type="PANTHER" id="PTHR48083:SF13">
    <property type="entry name" value="ACYL-COA DEHYDROGENASE FAMILY MEMBER 11"/>
    <property type="match status" value="1"/>
</dbReference>
<feature type="domain" description="Acyl-CoA dehydrogenase/oxidase C-terminal" evidence="8">
    <location>
        <begin position="244"/>
        <end position="392"/>
    </location>
</feature>
<keyword evidence="4 7" id="KW-0285">Flavoprotein</keyword>
<evidence type="ECO:0000256" key="4">
    <source>
        <dbReference type="ARBA" id="ARBA00022630"/>
    </source>
</evidence>
<dbReference type="InterPro" id="IPR009100">
    <property type="entry name" value="AcylCoA_DH/oxidase_NM_dom_sf"/>
</dbReference>
<dbReference type="InterPro" id="IPR050741">
    <property type="entry name" value="Acyl-CoA_dehydrogenase"/>
</dbReference>
<dbReference type="Pfam" id="PF00441">
    <property type="entry name" value="Acyl-CoA_dh_1"/>
    <property type="match status" value="1"/>
</dbReference>